<keyword evidence="5" id="KW-0560">Oxidoreductase</keyword>
<dbReference type="InterPro" id="IPR050415">
    <property type="entry name" value="MRET"/>
</dbReference>
<sequence>MTTIANHERRQMQVAGKEVLADGVVRLTLVDHDGATAPAWTPGSHVDLILDDTITRQYSLCGDPGDTTSLTVAVLREADGRGGSIFVHDKLDTGDVVAVGGPRNHFALVDADSYLFVAGGIGITPLLPMVREVEAKGTSWQMLYGGRTRASMAFADELAETHPERVRIRPQDQHGHLDLGAALDEVEPGTVVYCCGPEPLLQAIESACRERPHVTLHVERFAPKEVPAGADDGAFEVQLDRTGKAVQVAADETILDAVLREGVDADFSCREGTCGTCEVAVLGGTPDHRDSVLSEDEQAENDAMMICVSRSCTPKLILDL</sequence>
<evidence type="ECO:0000256" key="5">
    <source>
        <dbReference type="ARBA" id="ARBA00023002"/>
    </source>
</evidence>
<evidence type="ECO:0000256" key="6">
    <source>
        <dbReference type="ARBA" id="ARBA00023004"/>
    </source>
</evidence>
<dbReference type="InterPro" id="IPR001433">
    <property type="entry name" value="OxRdtase_FAD/NAD-bd"/>
</dbReference>
<dbReference type="Pfam" id="PF00175">
    <property type="entry name" value="NAD_binding_1"/>
    <property type="match status" value="1"/>
</dbReference>
<dbReference type="InterPro" id="IPR017927">
    <property type="entry name" value="FAD-bd_FR_type"/>
</dbReference>
<evidence type="ECO:0000313" key="11">
    <source>
        <dbReference type="Proteomes" id="UP000183407"/>
    </source>
</evidence>
<evidence type="ECO:0000256" key="3">
    <source>
        <dbReference type="ARBA" id="ARBA00022714"/>
    </source>
</evidence>
<keyword evidence="7" id="KW-0411">Iron-sulfur</keyword>
<dbReference type="InterPro" id="IPR039261">
    <property type="entry name" value="FNR_nucleotide-bd"/>
</dbReference>
<dbReference type="PANTHER" id="PTHR47354">
    <property type="entry name" value="NADH OXIDOREDUCTASE HCR"/>
    <property type="match status" value="1"/>
</dbReference>
<keyword evidence="2" id="KW-0285">Flavoprotein</keyword>
<organism evidence="10 11">
    <name type="scientific">Rhodococcus jostii</name>
    <dbReference type="NCBI Taxonomy" id="132919"/>
    <lineage>
        <taxon>Bacteria</taxon>
        <taxon>Bacillati</taxon>
        <taxon>Actinomycetota</taxon>
        <taxon>Actinomycetes</taxon>
        <taxon>Mycobacteriales</taxon>
        <taxon>Nocardiaceae</taxon>
        <taxon>Rhodococcus</taxon>
    </lineage>
</organism>
<dbReference type="InterPro" id="IPR036010">
    <property type="entry name" value="2Fe-2S_ferredoxin-like_sf"/>
</dbReference>
<dbReference type="Gene3D" id="2.40.30.10">
    <property type="entry name" value="Translation factors"/>
    <property type="match status" value="1"/>
</dbReference>
<dbReference type="InterPro" id="IPR006058">
    <property type="entry name" value="2Fe2S_fd_BS"/>
</dbReference>
<dbReference type="EMBL" id="FNTL01000004">
    <property type="protein sequence ID" value="SED10796.1"/>
    <property type="molecule type" value="Genomic_DNA"/>
</dbReference>
<keyword evidence="3" id="KW-0001">2Fe-2S</keyword>
<reference evidence="11" key="1">
    <citation type="submission" date="2016-10" db="EMBL/GenBank/DDBJ databases">
        <authorList>
            <person name="Varghese N."/>
        </authorList>
    </citation>
    <scope>NUCLEOTIDE SEQUENCE [LARGE SCALE GENOMIC DNA]</scope>
    <source>
        <strain evidence="11">DSM 44719</strain>
    </source>
</reference>
<dbReference type="OrthoDB" id="502624at2"/>
<dbReference type="InterPro" id="IPR001041">
    <property type="entry name" value="2Fe-2S_ferredoxin-type"/>
</dbReference>
<protein>
    <submittedName>
        <fullName evidence="10">Ferredoxin-NADP reductase</fullName>
    </submittedName>
</protein>
<dbReference type="PROSITE" id="PS00197">
    <property type="entry name" value="2FE2S_FER_1"/>
    <property type="match status" value="1"/>
</dbReference>
<dbReference type="SUPFAM" id="SSF63380">
    <property type="entry name" value="Riboflavin synthase domain-like"/>
    <property type="match status" value="1"/>
</dbReference>
<gene>
    <name evidence="10" type="ORF">SAMN04490220_3520</name>
</gene>
<keyword evidence="6" id="KW-0408">Iron</keyword>
<dbReference type="Gene3D" id="3.40.50.80">
    <property type="entry name" value="Nucleotide-binding domain of ferredoxin-NADP reductase (FNR) module"/>
    <property type="match status" value="1"/>
</dbReference>
<dbReference type="Proteomes" id="UP000183407">
    <property type="component" value="Unassembled WGS sequence"/>
</dbReference>
<dbReference type="PROSITE" id="PS51085">
    <property type="entry name" value="2FE2S_FER_2"/>
    <property type="match status" value="1"/>
</dbReference>
<dbReference type="GO" id="GO:0051537">
    <property type="term" value="F:2 iron, 2 sulfur cluster binding"/>
    <property type="evidence" value="ECO:0007669"/>
    <property type="project" value="UniProtKB-KW"/>
</dbReference>
<keyword evidence="4" id="KW-0479">Metal-binding</keyword>
<evidence type="ECO:0000259" key="9">
    <source>
        <dbReference type="PROSITE" id="PS51384"/>
    </source>
</evidence>
<evidence type="ECO:0000256" key="4">
    <source>
        <dbReference type="ARBA" id="ARBA00022723"/>
    </source>
</evidence>
<dbReference type="RefSeq" id="WP_073365598.1">
    <property type="nucleotide sequence ID" value="NZ_FNTL01000004.1"/>
</dbReference>
<dbReference type="CDD" id="cd00207">
    <property type="entry name" value="fer2"/>
    <property type="match status" value="1"/>
</dbReference>
<dbReference type="Gene3D" id="3.10.20.30">
    <property type="match status" value="1"/>
</dbReference>
<dbReference type="SUPFAM" id="SSF52343">
    <property type="entry name" value="Ferredoxin reductase-like, C-terminal NADP-linked domain"/>
    <property type="match status" value="1"/>
</dbReference>
<feature type="domain" description="2Fe-2S ferredoxin-type" evidence="8">
    <location>
        <begin position="235"/>
        <end position="320"/>
    </location>
</feature>
<proteinExistence type="predicted"/>
<dbReference type="PRINTS" id="PR00409">
    <property type="entry name" value="PHDIOXRDTASE"/>
</dbReference>
<dbReference type="PANTHER" id="PTHR47354:SF1">
    <property type="entry name" value="CARNITINE MONOOXYGENASE REDUCTASE SUBUNIT"/>
    <property type="match status" value="1"/>
</dbReference>
<dbReference type="CDD" id="cd06185">
    <property type="entry name" value="PDR_like"/>
    <property type="match status" value="1"/>
</dbReference>
<dbReference type="Pfam" id="PF00111">
    <property type="entry name" value="Fer2"/>
    <property type="match status" value="1"/>
</dbReference>
<accession>A0A1H4XYL7</accession>
<evidence type="ECO:0000259" key="8">
    <source>
        <dbReference type="PROSITE" id="PS51085"/>
    </source>
</evidence>
<evidence type="ECO:0000256" key="2">
    <source>
        <dbReference type="ARBA" id="ARBA00022630"/>
    </source>
</evidence>
<name>A0A1H4XYL7_RHOJO</name>
<evidence type="ECO:0000313" key="10">
    <source>
        <dbReference type="EMBL" id="SED10796.1"/>
    </source>
</evidence>
<dbReference type="AlphaFoldDB" id="A0A1H4XYL7"/>
<comment type="cofactor">
    <cofactor evidence="1">
        <name>FAD</name>
        <dbReference type="ChEBI" id="CHEBI:57692"/>
    </cofactor>
</comment>
<dbReference type="InterPro" id="IPR017938">
    <property type="entry name" value="Riboflavin_synthase-like_b-brl"/>
</dbReference>
<dbReference type="InterPro" id="IPR012675">
    <property type="entry name" value="Beta-grasp_dom_sf"/>
</dbReference>
<dbReference type="GO" id="GO:0016491">
    <property type="term" value="F:oxidoreductase activity"/>
    <property type="evidence" value="ECO:0007669"/>
    <property type="project" value="UniProtKB-KW"/>
</dbReference>
<evidence type="ECO:0000256" key="1">
    <source>
        <dbReference type="ARBA" id="ARBA00001974"/>
    </source>
</evidence>
<dbReference type="GO" id="GO:0046872">
    <property type="term" value="F:metal ion binding"/>
    <property type="evidence" value="ECO:0007669"/>
    <property type="project" value="UniProtKB-KW"/>
</dbReference>
<dbReference type="PROSITE" id="PS51384">
    <property type="entry name" value="FAD_FR"/>
    <property type="match status" value="1"/>
</dbReference>
<evidence type="ECO:0000256" key="7">
    <source>
        <dbReference type="ARBA" id="ARBA00023014"/>
    </source>
</evidence>
<dbReference type="SUPFAM" id="SSF54292">
    <property type="entry name" value="2Fe-2S ferredoxin-like"/>
    <property type="match status" value="1"/>
</dbReference>
<feature type="domain" description="FAD-binding FR-type" evidence="9">
    <location>
        <begin position="7"/>
        <end position="109"/>
    </location>
</feature>